<sequence length="171" mass="19786">MLDEGEQIVNAAEEADAAHEFITNLSNDVETKLMRDEPNYLKPSTWILSFDTRGHHKSRRVFQEAVGSSNQRRNIVLLHLCTNGIPRRRKKKKEHLSLGRSIWHCFIKFGTVVRGSGRDLAFSKEPNVSGFSWRVYALVLRRICRMVVRSFTQGKGQRGIKMKLREVYKTI</sequence>
<evidence type="ECO:0000313" key="2">
    <source>
        <dbReference type="Proteomes" id="UP001607303"/>
    </source>
</evidence>
<protein>
    <submittedName>
        <fullName evidence="1">Uncharacterized protein</fullName>
    </submittedName>
</protein>
<gene>
    <name evidence="1" type="ORF">V1477_021152</name>
</gene>
<keyword evidence="2" id="KW-1185">Reference proteome</keyword>
<organism evidence="1 2">
    <name type="scientific">Vespula maculifrons</name>
    <name type="common">Eastern yellow jacket</name>
    <name type="synonym">Wasp</name>
    <dbReference type="NCBI Taxonomy" id="7453"/>
    <lineage>
        <taxon>Eukaryota</taxon>
        <taxon>Metazoa</taxon>
        <taxon>Ecdysozoa</taxon>
        <taxon>Arthropoda</taxon>
        <taxon>Hexapoda</taxon>
        <taxon>Insecta</taxon>
        <taxon>Pterygota</taxon>
        <taxon>Neoptera</taxon>
        <taxon>Endopterygota</taxon>
        <taxon>Hymenoptera</taxon>
        <taxon>Apocrita</taxon>
        <taxon>Aculeata</taxon>
        <taxon>Vespoidea</taxon>
        <taxon>Vespidae</taxon>
        <taxon>Vespinae</taxon>
        <taxon>Vespula</taxon>
    </lineage>
</organism>
<proteinExistence type="predicted"/>
<dbReference type="EMBL" id="JAYRBN010000117">
    <property type="protein sequence ID" value="KAL2720005.1"/>
    <property type="molecule type" value="Genomic_DNA"/>
</dbReference>
<evidence type="ECO:0000313" key="1">
    <source>
        <dbReference type="EMBL" id="KAL2720005.1"/>
    </source>
</evidence>
<reference evidence="1 2" key="1">
    <citation type="journal article" date="2024" name="Ann. Entomol. Soc. Am.">
        <title>Genomic analyses of the southern and eastern yellowjacket wasps (Hymenoptera: Vespidae) reveal evolutionary signatures of social life.</title>
        <authorList>
            <person name="Catto M.A."/>
            <person name="Caine P.B."/>
            <person name="Orr S.E."/>
            <person name="Hunt B.G."/>
            <person name="Goodisman M.A.D."/>
        </authorList>
    </citation>
    <scope>NUCLEOTIDE SEQUENCE [LARGE SCALE GENOMIC DNA]</scope>
    <source>
        <strain evidence="1">232</strain>
        <tissue evidence="1">Head and thorax</tissue>
    </source>
</reference>
<comment type="caution">
    <text evidence="1">The sequence shown here is derived from an EMBL/GenBank/DDBJ whole genome shotgun (WGS) entry which is preliminary data.</text>
</comment>
<dbReference type="AlphaFoldDB" id="A0ABD2AJZ8"/>
<dbReference type="Proteomes" id="UP001607303">
    <property type="component" value="Unassembled WGS sequence"/>
</dbReference>
<accession>A0ABD2AJZ8</accession>
<name>A0ABD2AJZ8_VESMC</name>